<dbReference type="PANTHER" id="PTHR11203:SF52">
    <property type="entry name" value="MRNA 3-END PROCESSING FACTOR"/>
    <property type="match status" value="1"/>
</dbReference>
<dbReference type="InterPro" id="IPR011108">
    <property type="entry name" value="RMMBL"/>
</dbReference>
<dbReference type="Pfam" id="PF10996">
    <property type="entry name" value="Beta-Casp"/>
    <property type="match status" value="1"/>
</dbReference>
<dbReference type="SMART" id="SM01027">
    <property type="entry name" value="Beta-Casp"/>
    <property type="match status" value="1"/>
</dbReference>
<feature type="domain" description="Beta-Casp" evidence="3">
    <location>
        <begin position="223"/>
        <end position="332"/>
    </location>
</feature>
<accession>A0A1I6IUI8</accession>
<feature type="domain" description="Metallo-beta-lactamase" evidence="2">
    <location>
        <begin position="13"/>
        <end position="218"/>
    </location>
</feature>
<dbReference type="InterPro" id="IPR001279">
    <property type="entry name" value="Metallo-B-lactamas"/>
</dbReference>
<dbReference type="AlphaFoldDB" id="A0A1I6IUI8"/>
<evidence type="ECO:0000259" key="3">
    <source>
        <dbReference type="SMART" id="SM01027"/>
    </source>
</evidence>
<keyword evidence="1" id="KW-0378">Hydrolase</keyword>
<dbReference type="Gene3D" id="3.60.15.10">
    <property type="entry name" value="Ribonuclease Z/Hydroxyacylglutathione hydrolase-like"/>
    <property type="match status" value="1"/>
</dbReference>
<sequence length="410" mass="44965">MKLQFLGGVGEVGRSAILVDDSLLLDYGMLTGNPPQYPVSTPEPDAVVVSHGHLDHVGLVPSLLSGDRRPPIHWTPVTAELARTLARDTLKLHGGTYDCPFTETHVQRMSQVSERHDYGETFEAAGYEVTLYNAGHIPGSAHVLVDDGDTRLLYTSDFHTDDQRLVSGTTDRPDADVVICESTYADVEHDDRSTVEERFVESVRTTIWEGGTVVVPAFAIGRTQEMLLVLDAHDVDCYVDGMGKQVTKMLRRNPGFVRDADALRRAKSNARFVTGRDGQRRRIANQNTAIVTTSGMLSGGPAMTYVPEIRGDPTNKIALTGYQVEGTPGRDLVERGRAEIAGQMMPIAARAEMYDFSAHADRDGLREFLSEYEGADILVNHGDDCAGFAERLRDDGFDARAPELGDVVEF</sequence>
<dbReference type="GO" id="GO:0004521">
    <property type="term" value="F:RNA endonuclease activity"/>
    <property type="evidence" value="ECO:0007669"/>
    <property type="project" value="TreeGrafter"/>
</dbReference>
<proteinExistence type="predicted"/>
<name>A0A1I6IUI8_9EURY</name>
<evidence type="ECO:0000256" key="1">
    <source>
        <dbReference type="ARBA" id="ARBA00022801"/>
    </source>
</evidence>
<dbReference type="OrthoDB" id="40950at2157"/>
<dbReference type="SUPFAM" id="SSF56281">
    <property type="entry name" value="Metallo-hydrolase/oxidoreductase"/>
    <property type="match status" value="1"/>
</dbReference>
<dbReference type="CDD" id="cd16295">
    <property type="entry name" value="TTHA0252-CPSF-like_MBL-fold"/>
    <property type="match status" value="1"/>
</dbReference>
<dbReference type="InterPro" id="IPR036866">
    <property type="entry name" value="RibonucZ/Hydroxyglut_hydro"/>
</dbReference>
<organism evidence="4 5">
    <name type="scientific">Halogeometricum limi</name>
    <dbReference type="NCBI Taxonomy" id="555875"/>
    <lineage>
        <taxon>Archaea</taxon>
        <taxon>Methanobacteriati</taxon>
        <taxon>Methanobacteriota</taxon>
        <taxon>Stenosarchaea group</taxon>
        <taxon>Halobacteria</taxon>
        <taxon>Halobacteriales</taxon>
        <taxon>Haloferacaceae</taxon>
        <taxon>Halogeometricum</taxon>
    </lineage>
</organism>
<dbReference type="PANTHER" id="PTHR11203">
    <property type="entry name" value="CLEAVAGE AND POLYADENYLATION SPECIFICITY FACTOR FAMILY MEMBER"/>
    <property type="match status" value="1"/>
</dbReference>
<evidence type="ECO:0000313" key="4">
    <source>
        <dbReference type="EMBL" id="SFR69870.1"/>
    </source>
</evidence>
<gene>
    <name evidence="4" type="ORF">SAMN04488124_3620</name>
</gene>
<evidence type="ECO:0000259" key="2">
    <source>
        <dbReference type="SMART" id="SM00849"/>
    </source>
</evidence>
<dbReference type="InterPro" id="IPR022712">
    <property type="entry name" value="Beta_Casp"/>
</dbReference>
<dbReference type="STRING" id="555875.SAMN04488124_3620"/>
<protein>
    <submittedName>
        <fullName evidence="4">Putative mRNA 3-end processing factor</fullName>
    </submittedName>
</protein>
<evidence type="ECO:0000313" key="5">
    <source>
        <dbReference type="Proteomes" id="UP000243250"/>
    </source>
</evidence>
<dbReference type="GO" id="GO:0016787">
    <property type="term" value="F:hydrolase activity"/>
    <property type="evidence" value="ECO:0007669"/>
    <property type="project" value="UniProtKB-KW"/>
</dbReference>
<dbReference type="Pfam" id="PF07521">
    <property type="entry name" value="RMMBL"/>
    <property type="match status" value="1"/>
</dbReference>
<dbReference type="Gene3D" id="3.40.50.10890">
    <property type="match status" value="1"/>
</dbReference>
<dbReference type="InterPro" id="IPR050698">
    <property type="entry name" value="MBL"/>
</dbReference>
<reference evidence="5" key="1">
    <citation type="submission" date="2016-10" db="EMBL/GenBank/DDBJ databases">
        <authorList>
            <person name="Varghese N."/>
            <person name="Submissions S."/>
        </authorList>
    </citation>
    <scope>NUCLEOTIDE SEQUENCE [LARGE SCALE GENOMIC DNA]</scope>
    <source>
        <strain evidence="5">CGMCC 1.8711</strain>
    </source>
</reference>
<dbReference type="Pfam" id="PF12706">
    <property type="entry name" value="Lactamase_B_2"/>
    <property type="match status" value="1"/>
</dbReference>
<keyword evidence="5" id="KW-1185">Reference proteome</keyword>
<dbReference type="SMART" id="SM00849">
    <property type="entry name" value="Lactamase_B"/>
    <property type="match status" value="1"/>
</dbReference>
<dbReference type="RefSeq" id="WP_089883544.1">
    <property type="nucleotide sequence ID" value="NZ_FOYS01000008.1"/>
</dbReference>
<dbReference type="Proteomes" id="UP000243250">
    <property type="component" value="Unassembled WGS sequence"/>
</dbReference>
<dbReference type="EMBL" id="FOYS01000008">
    <property type="protein sequence ID" value="SFR69870.1"/>
    <property type="molecule type" value="Genomic_DNA"/>
</dbReference>